<feature type="domain" description="AsmA" evidence="2">
    <location>
        <begin position="295"/>
        <end position="483"/>
    </location>
</feature>
<dbReference type="GO" id="GO:0090313">
    <property type="term" value="P:regulation of protein targeting to membrane"/>
    <property type="evidence" value="ECO:0007669"/>
    <property type="project" value="TreeGrafter"/>
</dbReference>
<dbReference type="Pfam" id="PF05170">
    <property type="entry name" value="AsmA"/>
    <property type="match status" value="2"/>
</dbReference>
<dbReference type="OrthoDB" id="225437at2"/>
<dbReference type="AlphaFoldDB" id="Q1QHG0"/>
<gene>
    <name evidence="3" type="ordered locus">Nham_3609</name>
</gene>
<keyword evidence="4" id="KW-1185">Reference proteome</keyword>
<dbReference type="InterPro" id="IPR007844">
    <property type="entry name" value="AsmA"/>
</dbReference>
<dbReference type="KEGG" id="nha:Nham_3609"/>
<evidence type="ECO:0000313" key="4">
    <source>
        <dbReference type="Proteomes" id="UP000001953"/>
    </source>
</evidence>
<evidence type="ECO:0000313" key="3">
    <source>
        <dbReference type="EMBL" id="ABE64337.1"/>
    </source>
</evidence>
<dbReference type="PANTHER" id="PTHR30441">
    <property type="entry name" value="DUF748 DOMAIN-CONTAINING PROTEIN"/>
    <property type="match status" value="1"/>
</dbReference>
<dbReference type="PANTHER" id="PTHR30441:SF4">
    <property type="entry name" value="PROTEIN ASMA"/>
    <property type="match status" value="1"/>
</dbReference>
<evidence type="ECO:0000256" key="1">
    <source>
        <dbReference type="SAM" id="MobiDB-lite"/>
    </source>
</evidence>
<proteinExistence type="predicted"/>
<reference evidence="3 4" key="1">
    <citation type="submission" date="2006-03" db="EMBL/GenBank/DDBJ databases">
        <title>Complete sequence of chromosome of Nitrobacter hamburgensis X14.</title>
        <authorList>
            <consortium name="US DOE Joint Genome Institute"/>
            <person name="Copeland A."/>
            <person name="Lucas S."/>
            <person name="Lapidus A."/>
            <person name="Barry K."/>
            <person name="Detter J.C."/>
            <person name="Glavina del Rio T."/>
            <person name="Hammon N."/>
            <person name="Israni S."/>
            <person name="Dalin E."/>
            <person name="Tice H."/>
            <person name="Pitluck S."/>
            <person name="Chain P."/>
            <person name="Malfatti S."/>
            <person name="Shin M."/>
            <person name="Vergez L."/>
            <person name="Schmutz J."/>
            <person name="Larimer F."/>
            <person name="Land M."/>
            <person name="Hauser L."/>
            <person name="Kyrpides N."/>
            <person name="Ivanova N."/>
            <person name="Ward B."/>
            <person name="Arp D."/>
            <person name="Klotz M."/>
            <person name="Stein L."/>
            <person name="O'Mullan G."/>
            <person name="Starkenburg S."/>
            <person name="Sayavedra L."/>
            <person name="Poret-Peterson A.T."/>
            <person name="Gentry M.E."/>
            <person name="Bruce D."/>
            <person name="Richardson P."/>
        </authorList>
    </citation>
    <scope>NUCLEOTIDE SEQUENCE [LARGE SCALE GENOMIC DNA]</scope>
    <source>
        <strain evidence="4">DSM 10229 / NCIMB 13809 / X14</strain>
    </source>
</reference>
<dbReference type="RefSeq" id="WP_011511978.1">
    <property type="nucleotide sequence ID" value="NC_007964.1"/>
</dbReference>
<sequence length="640" mass="66604">MGALKIAGVAATCLIAIAIVLLVTGIPSGFVTSLVQDRIERETGYRIAINGKTGIGLWPSFSLALHNVTLENPKTTATDVHIAVGEVRAALPFASLLSGAPKVSDLTIDHATLRLPLLRERTRIDIPPGPDHSGDTSEDDTPFPIDRVTISNGTIVFFDPQTSSEGRVGDVNASVTLSTDRQINVTGNARPGNHSLKFGIKATPPAGPLGRQNIPTELTLDVPGLPTRELTAKAEVRINGRMLLINGLSGSLNDGKFNGWASVDLASKPLVKLDLDFQRLGLGAAPRQPPAPRSGAQPWSDAPIDVGALNYVDAQVRVSAAELNIGDARFAPAAVDATIASGVMKASFSNLGAYDGQANGALTIDASTNNPSYALRAGVTGVRALPLLSSLADFDNVDGRMRAMADVRGTGASLRAILSNLTGTASIDVRDGAIRNLNLAKMIRALTSGTLSGWQTRPDQTTDMSQLSATATIAQGQATTNDLFLAGPLVRMTGAGTVDLGSKTLDFRVEPKLVMTAEGQGGRADPVGLGIPVVVQGTWSEPRIYPDVAGILDDPAAAYAKLRELGQGLFGQSGLGRSDKSGPSLGETLDSMIRQGLGAGAGTGEPPASGRPSQGTPSQDKPSQDKPPPIDDIMKQLFGR</sequence>
<protein>
    <submittedName>
        <fullName evidence="3">AsmA</fullName>
    </submittedName>
</protein>
<feature type="domain" description="AsmA" evidence="2">
    <location>
        <begin position="4"/>
        <end position="180"/>
    </location>
</feature>
<dbReference type="HOGENOM" id="CLU_012870_1_0_5"/>
<organism evidence="3 4">
    <name type="scientific">Nitrobacter hamburgensis (strain DSM 10229 / NCIMB 13809 / X14)</name>
    <dbReference type="NCBI Taxonomy" id="323097"/>
    <lineage>
        <taxon>Bacteria</taxon>
        <taxon>Pseudomonadati</taxon>
        <taxon>Pseudomonadota</taxon>
        <taxon>Alphaproteobacteria</taxon>
        <taxon>Hyphomicrobiales</taxon>
        <taxon>Nitrobacteraceae</taxon>
        <taxon>Nitrobacter</taxon>
    </lineage>
</organism>
<dbReference type="GO" id="GO:0005886">
    <property type="term" value="C:plasma membrane"/>
    <property type="evidence" value="ECO:0007669"/>
    <property type="project" value="TreeGrafter"/>
</dbReference>
<feature type="region of interest" description="Disordered" evidence="1">
    <location>
        <begin position="123"/>
        <end position="142"/>
    </location>
</feature>
<feature type="compositionally biased region" description="Polar residues" evidence="1">
    <location>
        <begin position="611"/>
        <end position="621"/>
    </location>
</feature>
<dbReference type="EMBL" id="CP000319">
    <property type="protein sequence ID" value="ABE64337.1"/>
    <property type="molecule type" value="Genomic_DNA"/>
</dbReference>
<evidence type="ECO:0000259" key="2">
    <source>
        <dbReference type="Pfam" id="PF05170"/>
    </source>
</evidence>
<dbReference type="InterPro" id="IPR052894">
    <property type="entry name" value="AsmA-related"/>
</dbReference>
<name>Q1QHG0_NITHX</name>
<dbReference type="eggNOG" id="COG2982">
    <property type="taxonomic scope" value="Bacteria"/>
</dbReference>
<accession>Q1QHG0</accession>
<feature type="region of interest" description="Disordered" evidence="1">
    <location>
        <begin position="570"/>
        <end position="640"/>
    </location>
</feature>
<dbReference type="Proteomes" id="UP000001953">
    <property type="component" value="Chromosome"/>
</dbReference>
<dbReference type="STRING" id="323097.Nham_3609"/>
<feature type="compositionally biased region" description="Basic and acidic residues" evidence="1">
    <location>
        <begin position="622"/>
        <end position="634"/>
    </location>
</feature>